<gene>
    <name evidence="1" type="ORF">UFOVP189_43</name>
</gene>
<name>A0A6J7WMX5_9CAUD</name>
<evidence type="ECO:0008006" key="2">
    <source>
        <dbReference type="Google" id="ProtNLM"/>
    </source>
</evidence>
<dbReference type="EMBL" id="LR798234">
    <property type="protein sequence ID" value="CAB5212743.1"/>
    <property type="molecule type" value="Genomic_DNA"/>
</dbReference>
<proteinExistence type="predicted"/>
<reference evidence="1" key="1">
    <citation type="submission" date="2020-05" db="EMBL/GenBank/DDBJ databases">
        <authorList>
            <person name="Chiriac C."/>
            <person name="Salcher M."/>
            <person name="Ghai R."/>
            <person name="Kavagutti S V."/>
        </authorList>
    </citation>
    <scope>NUCLEOTIDE SEQUENCE</scope>
</reference>
<organism evidence="1">
    <name type="scientific">uncultured Caudovirales phage</name>
    <dbReference type="NCBI Taxonomy" id="2100421"/>
    <lineage>
        <taxon>Viruses</taxon>
        <taxon>Duplodnaviria</taxon>
        <taxon>Heunggongvirae</taxon>
        <taxon>Uroviricota</taxon>
        <taxon>Caudoviricetes</taxon>
        <taxon>Peduoviridae</taxon>
        <taxon>Maltschvirus</taxon>
        <taxon>Maltschvirus maltsch</taxon>
    </lineage>
</organism>
<evidence type="ECO:0000313" key="1">
    <source>
        <dbReference type="EMBL" id="CAB5212743.1"/>
    </source>
</evidence>
<accession>A0A6J7WMX5</accession>
<sequence length="139" mass="15991">MKCPQCKAWVTVLETRSKPNNETYRRYACANEHKFSTKETQAEWENYRKSELPDKIRNLLRSIPTGLTCYQIAKVLGITHGDVRKKLAGMNDAYIVGWINPPRHTALWSVAESVRDKPSNASRPPKSEETLRQLRYGIS</sequence>
<protein>
    <recommendedName>
        <fullName evidence="2">Zinc finger, Ogr/Delta-type</fullName>
    </recommendedName>
</protein>